<dbReference type="EMBL" id="WBZJ01000001">
    <property type="protein sequence ID" value="KAB3523050.1"/>
    <property type="molecule type" value="Genomic_DNA"/>
</dbReference>
<sequence length="442" mass="48548">MSGSLLLIAVVWLVLLAPLLLRNQRPVRRTAQALNETRVILSGGAHKDEQEGESAQSGRRMPTLRKLKPSESLYKASDDEDLELVDAEPEYIVFDDEDTSARPAGRFVQIAARLGASRAERKAESEPADSEVLDADVVEPEIVDGEIVDTEQADSAESTEAAEPGVVDAELDTEHNADSDSDAEADAADDADTEEDTDAEVLVDDSASEEGDGDADDSAEARDEADDAEGRITLPEAYLRGGDVNTAVDTADDLEEPRVADEHADYLTQAQAIVVDDSDEITDEDIAYANSRKGRGVYDPVASQRLVKQRQKRRAQVLMGLAVLTVLTGILGIAVGHATWLLFAAVLGFTVFYLVALRRTAVEEARLRQRRLTRMRRARLGVRNAEDEELGIPDRLRRPGAIIVEADDMDPEFQHLSYIDGGYFYDNDDRDNTYYDHSVRAM</sequence>
<comment type="caution">
    <text evidence="3">The sequence shown here is derived from an EMBL/GenBank/DDBJ whole genome shotgun (WGS) entry which is preliminary data.</text>
</comment>
<dbReference type="RefSeq" id="WP_151843425.1">
    <property type="nucleotide sequence ID" value="NZ_WBZJ01000001.1"/>
</dbReference>
<keyword evidence="2" id="KW-1133">Transmembrane helix</keyword>
<evidence type="ECO:0000313" key="3">
    <source>
        <dbReference type="EMBL" id="KAB3523050.1"/>
    </source>
</evidence>
<evidence type="ECO:0000256" key="1">
    <source>
        <dbReference type="SAM" id="MobiDB-lite"/>
    </source>
</evidence>
<dbReference type="Proteomes" id="UP000436181">
    <property type="component" value="Unassembled WGS sequence"/>
</dbReference>
<proteinExistence type="predicted"/>
<feature type="transmembrane region" description="Helical" evidence="2">
    <location>
        <begin position="340"/>
        <end position="361"/>
    </location>
</feature>
<feature type="region of interest" description="Disordered" evidence="1">
    <location>
        <begin position="42"/>
        <end position="80"/>
    </location>
</feature>
<feature type="region of interest" description="Disordered" evidence="1">
    <location>
        <begin position="118"/>
        <end position="238"/>
    </location>
</feature>
<gene>
    <name evidence="3" type="ORF">F8377_02500</name>
</gene>
<feature type="compositionally biased region" description="Acidic residues" evidence="1">
    <location>
        <begin position="179"/>
        <end position="227"/>
    </location>
</feature>
<protein>
    <submittedName>
        <fullName evidence="3">DUF3329 domain-containing protein</fullName>
    </submittedName>
</protein>
<feature type="transmembrane region" description="Helical" evidence="2">
    <location>
        <begin position="315"/>
        <end position="334"/>
    </location>
</feature>
<feature type="compositionally biased region" description="Acidic residues" evidence="1">
    <location>
        <begin position="126"/>
        <end position="154"/>
    </location>
</feature>
<evidence type="ECO:0000256" key="2">
    <source>
        <dbReference type="SAM" id="Phobius"/>
    </source>
</evidence>
<dbReference type="InterPro" id="IPR053779">
    <property type="entry name" value="GlpR"/>
</dbReference>
<keyword evidence="2" id="KW-0812">Transmembrane</keyword>
<evidence type="ECO:0000313" key="4">
    <source>
        <dbReference type="Proteomes" id="UP000436181"/>
    </source>
</evidence>
<name>A0ABQ6VF55_9CORY</name>
<keyword evidence="4" id="KW-1185">Reference proteome</keyword>
<dbReference type="NCBIfam" id="NF045516">
    <property type="entry name" value="GlpR"/>
    <property type="match status" value="1"/>
</dbReference>
<feature type="transmembrane region" description="Helical" evidence="2">
    <location>
        <begin position="6"/>
        <end position="21"/>
    </location>
</feature>
<reference evidence="3 4" key="1">
    <citation type="submission" date="2019-10" db="EMBL/GenBank/DDBJ databases">
        <title>Corynebacterium sp novel species isolated from the respiratory tract of Marmot.</title>
        <authorList>
            <person name="Zhang G."/>
        </authorList>
    </citation>
    <scope>NUCLEOTIDE SEQUENCE [LARGE SCALE GENOMIC DNA]</scope>
    <source>
        <strain evidence="3 4">336</strain>
    </source>
</reference>
<accession>A0ABQ6VF55</accession>
<organism evidence="3 4">
    <name type="scientific">Corynebacterium zhongnanshanii</name>
    <dbReference type="NCBI Taxonomy" id="2768834"/>
    <lineage>
        <taxon>Bacteria</taxon>
        <taxon>Bacillati</taxon>
        <taxon>Actinomycetota</taxon>
        <taxon>Actinomycetes</taxon>
        <taxon>Mycobacteriales</taxon>
        <taxon>Corynebacteriaceae</taxon>
        <taxon>Corynebacterium</taxon>
    </lineage>
</organism>
<keyword evidence="2" id="KW-0472">Membrane</keyword>